<dbReference type="EMBL" id="JBDFQZ010000006">
    <property type="protein sequence ID" value="KAK9715692.1"/>
    <property type="molecule type" value="Genomic_DNA"/>
</dbReference>
<comment type="caution">
    <text evidence="1">The sequence shown here is derived from an EMBL/GenBank/DDBJ whole genome shotgun (WGS) entry which is preliminary data.</text>
</comment>
<protein>
    <submittedName>
        <fullName evidence="1">Uncharacterized protein</fullName>
    </submittedName>
</protein>
<organism evidence="1 2">
    <name type="scientific">Saponaria officinalis</name>
    <name type="common">Common soapwort</name>
    <name type="synonym">Lychnis saponaria</name>
    <dbReference type="NCBI Taxonomy" id="3572"/>
    <lineage>
        <taxon>Eukaryota</taxon>
        <taxon>Viridiplantae</taxon>
        <taxon>Streptophyta</taxon>
        <taxon>Embryophyta</taxon>
        <taxon>Tracheophyta</taxon>
        <taxon>Spermatophyta</taxon>
        <taxon>Magnoliopsida</taxon>
        <taxon>eudicotyledons</taxon>
        <taxon>Gunneridae</taxon>
        <taxon>Pentapetalae</taxon>
        <taxon>Caryophyllales</taxon>
        <taxon>Caryophyllaceae</taxon>
        <taxon>Caryophylleae</taxon>
        <taxon>Saponaria</taxon>
    </lineage>
</organism>
<dbReference type="Proteomes" id="UP001443914">
    <property type="component" value="Unassembled WGS sequence"/>
</dbReference>
<accession>A0AAW1KCD9</accession>
<proteinExistence type="predicted"/>
<keyword evidence="2" id="KW-1185">Reference proteome</keyword>
<evidence type="ECO:0000313" key="1">
    <source>
        <dbReference type="EMBL" id="KAK9715692.1"/>
    </source>
</evidence>
<sequence>MNQRRVAHLCLWCEEIWSDDHKCVNKPSYNCMFSFGEDDEGFAFVMVTKEALKPSSMNELQEEVLPLSKNHPLEEIGEPDPCISLDWTVISDARQMFDEMPIPDFILEMAQLAKTSQVEFEGCDHEIGIDEVHYDQLPENQGSVVRSSEVLRLNNENDDTNQGKNGEIQVGDQCSNPSFSLVDEVIGKFSCFGQPIFIDKVHLPKAHYMFDEVLKGDDDDANVSLEIIARDDILASKYNMCDESLRPNLESILPLEHEIMIINVKFQHFIPLLGVKNELVKKIVDLEDLRWNMNGSICCYVLVFDPRDLLMHINMTELNPCTKFFESKNGWKANISYKEVHSWSKVIVQMHIWEPLDNIIELPSFQNDVTCPWINREMFCYWVKSYLGCHPSVLLMVDVEMVSSLLGRKKLSSLFSGILFSRFGIFFQNDTSCSWINDNGTILHVLVFIIKQSNNAHLPFGFTYVYPCTLLCMLLNELGGNKKRSWVGFKRATYMCLSFLESRIMLLVIYDLCLKTLSLFEFSYSRIIVVFSVLIFTLTLEDKGGFEEVGSDSVGLLLWRTLSSWRAIGKKNCERKRQLTANNISRSIRVSYFIFDPGGLNNSLTMTMNSYVAEVVWVFDPGGLFVVIVLVFDPGGSKDLLGVISGDFKLGYKDATRRPMIVLTLEDKGVLKEWELIHPKPFLQLIYYF</sequence>
<gene>
    <name evidence="1" type="ORF">RND81_06G182700</name>
</gene>
<name>A0AAW1KCD9_SAPOF</name>
<evidence type="ECO:0000313" key="2">
    <source>
        <dbReference type="Proteomes" id="UP001443914"/>
    </source>
</evidence>
<dbReference type="AlphaFoldDB" id="A0AAW1KCD9"/>
<reference evidence="1" key="1">
    <citation type="submission" date="2024-03" db="EMBL/GenBank/DDBJ databases">
        <title>WGS assembly of Saponaria officinalis var. Norfolk2.</title>
        <authorList>
            <person name="Jenkins J."/>
            <person name="Shu S."/>
            <person name="Grimwood J."/>
            <person name="Barry K."/>
            <person name="Goodstein D."/>
            <person name="Schmutz J."/>
            <person name="Leebens-Mack J."/>
            <person name="Osbourn A."/>
        </authorList>
    </citation>
    <scope>NUCLEOTIDE SEQUENCE [LARGE SCALE GENOMIC DNA]</scope>
    <source>
        <strain evidence="1">JIC</strain>
    </source>
</reference>